<name>C0PL75_MAIZE</name>
<organism evidence="2">
    <name type="scientific">Zea mays</name>
    <name type="common">Maize</name>
    <dbReference type="NCBI Taxonomy" id="4577"/>
    <lineage>
        <taxon>Eukaryota</taxon>
        <taxon>Viridiplantae</taxon>
        <taxon>Streptophyta</taxon>
        <taxon>Embryophyta</taxon>
        <taxon>Tracheophyta</taxon>
        <taxon>Spermatophyta</taxon>
        <taxon>Magnoliopsida</taxon>
        <taxon>Liliopsida</taxon>
        <taxon>Poales</taxon>
        <taxon>Poaceae</taxon>
        <taxon>PACMAD clade</taxon>
        <taxon>Panicoideae</taxon>
        <taxon>Andropogonodae</taxon>
        <taxon>Andropogoneae</taxon>
        <taxon>Tripsacinae</taxon>
        <taxon>Zea</taxon>
    </lineage>
</organism>
<dbReference type="AlphaFoldDB" id="C0PL75"/>
<reference evidence="2" key="2">
    <citation type="submission" date="2012-06" db="EMBL/GenBank/DDBJ databases">
        <authorList>
            <person name="Yu Y."/>
            <person name="Currie J."/>
            <person name="Lomeli R."/>
            <person name="Angelova A."/>
            <person name="Collura K."/>
            <person name="Wissotski M."/>
            <person name="Campos D."/>
            <person name="Kudrna D."/>
            <person name="Golser W."/>
            <person name="Ashely E."/>
            <person name="Descour A."/>
            <person name="Fernandes J."/>
            <person name="Soderlund C."/>
            <person name="Walbot V."/>
        </authorList>
    </citation>
    <scope>NUCLEOTIDE SEQUENCE</scope>
    <source>
        <strain evidence="2">B73</strain>
    </source>
</reference>
<sequence length="72" mass="7467">MFPALASKMLPQGRPLPYHGRALSRPSPEASLERLSILQTSLIAGVNPLARPSAGPCPAAQPFFVVATAGSV</sequence>
<protein>
    <submittedName>
        <fullName evidence="2">Uncharacterized protein</fullName>
    </submittedName>
</protein>
<feature type="region of interest" description="Disordered" evidence="1">
    <location>
        <begin position="1"/>
        <end position="27"/>
    </location>
</feature>
<evidence type="ECO:0000313" key="2">
    <source>
        <dbReference type="EMBL" id="ACN35941.1"/>
    </source>
</evidence>
<accession>C0PL75</accession>
<evidence type="ECO:0000256" key="1">
    <source>
        <dbReference type="SAM" id="MobiDB-lite"/>
    </source>
</evidence>
<proteinExistence type="evidence at transcript level"/>
<dbReference type="EMBL" id="BT069044">
    <property type="protein sequence ID" value="ACN35941.1"/>
    <property type="molecule type" value="mRNA"/>
</dbReference>
<reference evidence="2" key="1">
    <citation type="journal article" date="2009" name="PLoS Genet.">
        <title>Sequencing, mapping, and analysis of 27,455 maize full-length cDNAs.</title>
        <authorList>
            <person name="Soderlund C."/>
            <person name="Descour A."/>
            <person name="Kudrna D."/>
            <person name="Bomhoff M."/>
            <person name="Boyd L."/>
            <person name="Currie J."/>
            <person name="Angelova A."/>
            <person name="Collura K."/>
            <person name="Wissotski M."/>
            <person name="Ashley E."/>
            <person name="Morrow D."/>
            <person name="Fernandes J."/>
            <person name="Walbot V."/>
            <person name="Yu Y."/>
        </authorList>
    </citation>
    <scope>NUCLEOTIDE SEQUENCE</scope>
    <source>
        <strain evidence="2">B73</strain>
    </source>
</reference>
<dbReference type="HOGENOM" id="CLU_2725899_0_0_1"/>